<protein>
    <recommendedName>
        <fullName evidence="3">DUF1795 domain-containing protein</fullName>
    </recommendedName>
</protein>
<evidence type="ECO:0008006" key="3">
    <source>
        <dbReference type="Google" id="ProtNLM"/>
    </source>
</evidence>
<dbReference type="SUPFAM" id="SSF55724">
    <property type="entry name" value="Mog1p/PsbP-like"/>
    <property type="match status" value="1"/>
</dbReference>
<proteinExistence type="predicted"/>
<reference evidence="1 2" key="1">
    <citation type="submission" date="2018-10" db="EMBL/GenBank/DDBJ databases">
        <title>Genomic Encyclopedia of Archaeal and Bacterial Type Strains, Phase II (KMG-II): from individual species to whole genera.</title>
        <authorList>
            <person name="Goeker M."/>
        </authorList>
    </citation>
    <scope>NUCLEOTIDE SEQUENCE [LARGE SCALE GENOMIC DNA]</scope>
    <source>
        <strain evidence="1 2">DSM 15149</strain>
    </source>
</reference>
<dbReference type="Pfam" id="PF08786">
    <property type="entry name" value="DcrB"/>
    <property type="match status" value="1"/>
</dbReference>
<sequence>MAQDNPLVPFHFNAGFVMMPRDWQDVSILVLNSPDDKNGSSFTLSRDTLPWGLDFAQFTQREITSLSQQLKNYQMVSQESGQLNGWETVTLEFSWSSPQGPIHQVMMLLNLSEQVLIFTGTCNGDMTPVQREKMLAMMTSFQPRIDARE</sequence>
<comment type="caution">
    <text evidence="1">The sequence shown here is derived from an EMBL/GenBank/DDBJ whole genome shotgun (WGS) entry which is preliminary data.</text>
</comment>
<organism evidence="1 2">
    <name type="scientific">Photorhabdus asymbiotica</name>
    <dbReference type="NCBI Taxonomy" id="291112"/>
    <lineage>
        <taxon>Bacteria</taxon>
        <taxon>Pseudomonadati</taxon>
        <taxon>Pseudomonadota</taxon>
        <taxon>Gammaproteobacteria</taxon>
        <taxon>Enterobacterales</taxon>
        <taxon>Morganellaceae</taxon>
        <taxon>Photorhabdus</taxon>
    </lineage>
</organism>
<accession>A0ABX9SHB5</accession>
<evidence type="ECO:0000313" key="1">
    <source>
        <dbReference type="EMBL" id="RKS54133.1"/>
    </source>
</evidence>
<dbReference type="InterPro" id="IPR014894">
    <property type="entry name" value="DcrB/EagT6"/>
</dbReference>
<dbReference type="Gene3D" id="3.40.1000.10">
    <property type="entry name" value="Mog1/PsbP, alpha/beta/alpha sandwich"/>
    <property type="match status" value="1"/>
</dbReference>
<name>A0ABX9SHB5_9GAMM</name>
<dbReference type="EMBL" id="RBLJ01000006">
    <property type="protein sequence ID" value="RKS54133.1"/>
    <property type="molecule type" value="Genomic_DNA"/>
</dbReference>
<dbReference type="InterPro" id="IPR016123">
    <property type="entry name" value="Mog1/PsbP_a/b/a-sand"/>
</dbReference>
<keyword evidence="2" id="KW-1185">Reference proteome</keyword>
<evidence type="ECO:0000313" key="2">
    <source>
        <dbReference type="Proteomes" id="UP000280955"/>
    </source>
</evidence>
<dbReference type="Proteomes" id="UP000280955">
    <property type="component" value="Unassembled WGS sequence"/>
</dbReference>
<dbReference type="RefSeq" id="WP_015835135.1">
    <property type="nucleotide sequence ID" value="NC_012962.1"/>
</dbReference>
<gene>
    <name evidence="1" type="ORF">BDD30_4498</name>
</gene>